<keyword evidence="9" id="KW-1185">Reference proteome</keyword>
<feature type="region of interest" description="Disordered" evidence="6">
    <location>
        <begin position="163"/>
        <end position="185"/>
    </location>
</feature>
<dbReference type="Gene3D" id="1.20.1440.230">
    <property type="entry name" value="NADH-ubiquinone oxidoreductase 51kDa subunit, iron-sulphur binding domain"/>
    <property type="match status" value="1"/>
</dbReference>
<dbReference type="Gene3D" id="3.40.30.10">
    <property type="entry name" value="Glutaredoxin"/>
    <property type="match status" value="1"/>
</dbReference>
<evidence type="ECO:0000256" key="6">
    <source>
        <dbReference type="SAM" id="MobiDB-lite"/>
    </source>
</evidence>
<proteinExistence type="inferred from homology"/>
<accession>A0ABV8I5Q5</accession>
<dbReference type="SUPFAM" id="SSF142984">
    <property type="entry name" value="Nqo1 middle domain-like"/>
    <property type="match status" value="1"/>
</dbReference>
<protein>
    <submittedName>
        <fullName evidence="8">NADH-ubiquinone oxidoreductase-F iron-sulfur binding region domain-containing protein</fullName>
    </submittedName>
</protein>
<dbReference type="InterPro" id="IPR036249">
    <property type="entry name" value="Thioredoxin-like_sf"/>
</dbReference>
<evidence type="ECO:0000256" key="4">
    <source>
        <dbReference type="ARBA" id="ARBA00023004"/>
    </source>
</evidence>
<evidence type="ECO:0000259" key="7">
    <source>
        <dbReference type="SMART" id="SM00928"/>
    </source>
</evidence>
<keyword evidence="2" id="KW-0004">4Fe-4S</keyword>
<dbReference type="InterPro" id="IPR002023">
    <property type="entry name" value="NuoE-like"/>
</dbReference>
<sequence length="586" mass="59601">MDTSGRSDAFRALADRRGRPGVELAEALARAARGEPGTAGGARDGTRDGARGVTGGVPGGPETWAPGVAAALGLPAAAGLGPATFYAVLAAGHGDRHVRVCTAAACFAARAGRHLPEVERALGVAAGGVSPDGGVSLQAVRCLGYCYAGPACLDGDAPRTGPDVAGQLTGRVPPRDPPVPAADATGDPVVLAGVTGACGPWRVWPETVAGGTPERVRAEVAASGLRGRGGAGFPVAAKWAAAGGSPRTVVVANGDEGDPGSYADRLLMEADPERVLEGLALACYACGARRAVVLVRSEYPRALERMRAALREAYAGGHLGRSVHGSGTDLDVEVVEGAGSYVAGEETALVASLEGGRGCARPRPPYPTRQGLWDAPTVVNNVETLAAVPWIVRYGGAAYARRGTGAETGTKLVCLSERFARPGCYEVELGTPVLRIVTELGGGLKEGSELDVVQVGGPLGGFLAADRLDVPLTGAALAERGAALGHAGLVAFDRSLRPEEVLRHVWEFAAAESCGACSPCRVGSRRGLEITASAGAGGPDGAAGREYARLLRVMDGASLCAFGRRVPAAVRSLVRAYGDRLAGWDR</sequence>
<dbReference type="InterPro" id="IPR011538">
    <property type="entry name" value="Nuo51_FMN-bd"/>
</dbReference>
<dbReference type="Proteomes" id="UP001595850">
    <property type="component" value="Unassembled WGS sequence"/>
</dbReference>
<feature type="domain" description="NADH-ubiquinone oxidoreductase 51kDa subunit iron-sulphur binding" evidence="7">
    <location>
        <begin position="499"/>
        <end position="542"/>
    </location>
</feature>
<dbReference type="PANTHER" id="PTHR43578">
    <property type="entry name" value="NADH-QUINONE OXIDOREDUCTASE SUBUNIT F"/>
    <property type="match status" value="1"/>
</dbReference>
<dbReference type="SUPFAM" id="SSF140490">
    <property type="entry name" value="Nqo1C-terminal domain-like"/>
    <property type="match status" value="1"/>
</dbReference>
<evidence type="ECO:0000256" key="2">
    <source>
        <dbReference type="ARBA" id="ARBA00022485"/>
    </source>
</evidence>
<dbReference type="InterPro" id="IPR037207">
    <property type="entry name" value="Nuop51_4Fe4S-bd_sf"/>
</dbReference>
<dbReference type="SUPFAM" id="SSF52833">
    <property type="entry name" value="Thioredoxin-like"/>
    <property type="match status" value="1"/>
</dbReference>
<dbReference type="Pfam" id="PF01512">
    <property type="entry name" value="Complex1_51K"/>
    <property type="match status" value="1"/>
</dbReference>
<evidence type="ECO:0000313" key="9">
    <source>
        <dbReference type="Proteomes" id="UP001595850"/>
    </source>
</evidence>
<comment type="similarity">
    <text evidence="1">Belongs to the complex I 51 kDa subunit family.</text>
</comment>
<evidence type="ECO:0000256" key="1">
    <source>
        <dbReference type="ARBA" id="ARBA00007523"/>
    </source>
</evidence>
<reference evidence="9" key="1">
    <citation type="journal article" date="2019" name="Int. J. Syst. Evol. Microbiol.">
        <title>The Global Catalogue of Microorganisms (GCM) 10K type strain sequencing project: providing services to taxonomists for standard genome sequencing and annotation.</title>
        <authorList>
            <consortium name="The Broad Institute Genomics Platform"/>
            <consortium name="The Broad Institute Genome Sequencing Center for Infectious Disease"/>
            <person name="Wu L."/>
            <person name="Ma J."/>
        </authorList>
    </citation>
    <scope>NUCLEOTIDE SEQUENCE [LARGE SCALE GENOMIC DNA]</scope>
    <source>
        <strain evidence="9">TBRC 4489</strain>
    </source>
</reference>
<keyword evidence="4" id="KW-0408">Iron</keyword>
<dbReference type="SUPFAM" id="SSF142019">
    <property type="entry name" value="Nqo1 FMN-binding domain-like"/>
    <property type="match status" value="1"/>
</dbReference>
<dbReference type="Pfam" id="PF10589">
    <property type="entry name" value="NADH_4Fe-4S"/>
    <property type="match status" value="1"/>
</dbReference>
<comment type="caution">
    <text evidence="8">The sequence shown here is derived from an EMBL/GenBank/DDBJ whole genome shotgun (WGS) entry which is preliminary data.</text>
</comment>
<dbReference type="RefSeq" id="WP_377287565.1">
    <property type="nucleotide sequence ID" value="NZ_JBHSBM010000016.1"/>
</dbReference>
<evidence type="ECO:0000256" key="5">
    <source>
        <dbReference type="ARBA" id="ARBA00023014"/>
    </source>
</evidence>
<dbReference type="SMART" id="SM00928">
    <property type="entry name" value="NADH_4Fe-4S"/>
    <property type="match status" value="1"/>
</dbReference>
<gene>
    <name evidence="8" type="ORF">ACFOWE_13190</name>
</gene>
<keyword evidence="5" id="KW-0411">Iron-sulfur</keyword>
<dbReference type="PANTHER" id="PTHR43578:SF3">
    <property type="entry name" value="NADH-QUINONE OXIDOREDUCTASE SUBUNIT F"/>
    <property type="match status" value="1"/>
</dbReference>
<dbReference type="Gene3D" id="3.40.50.11540">
    <property type="entry name" value="NADH-ubiquinone oxidoreductase 51kDa subunit"/>
    <property type="match status" value="1"/>
</dbReference>
<evidence type="ECO:0000313" key="8">
    <source>
        <dbReference type="EMBL" id="MFC4059255.1"/>
    </source>
</evidence>
<dbReference type="InterPro" id="IPR019575">
    <property type="entry name" value="Nuop51_4Fe4S-bd"/>
</dbReference>
<dbReference type="InterPro" id="IPR001949">
    <property type="entry name" value="NADH-UbQ_OxRdtase_51kDa_CS"/>
</dbReference>
<dbReference type="Pfam" id="PF01257">
    <property type="entry name" value="2Fe-2S_thioredx"/>
    <property type="match status" value="1"/>
</dbReference>
<organism evidence="8 9">
    <name type="scientific">Planomonospora corallina</name>
    <dbReference type="NCBI Taxonomy" id="1806052"/>
    <lineage>
        <taxon>Bacteria</taxon>
        <taxon>Bacillati</taxon>
        <taxon>Actinomycetota</taxon>
        <taxon>Actinomycetes</taxon>
        <taxon>Streptosporangiales</taxon>
        <taxon>Streptosporangiaceae</taxon>
        <taxon>Planomonospora</taxon>
    </lineage>
</organism>
<feature type="region of interest" description="Disordered" evidence="6">
    <location>
        <begin position="31"/>
        <end position="52"/>
    </location>
</feature>
<evidence type="ECO:0000256" key="3">
    <source>
        <dbReference type="ARBA" id="ARBA00022723"/>
    </source>
</evidence>
<dbReference type="Gene3D" id="3.10.20.600">
    <property type="match status" value="1"/>
</dbReference>
<name>A0ABV8I5Q5_9ACTN</name>
<dbReference type="PROSITE" id="PS01099">
    <property type="entry name" value="COMPLEX1_24K"/>
    <property type="match status" value="1"/>
</dbReference>
<dbReference type="InterPro" id="IPR037225">
    <property type="entry name" value="Nuo51_FMN-bd_sf"/>
</dbReference>
<dbReference type="EMBL" id="JBHSBM010000016">
    <property type="protein sequence ID" value="MFC4059255.1"/>
    <property type="molecule type" value="Genomic_DNA"/>
</dbReference>
<dbReference type="PROSITE" id="PS00645">
    <property type="entry name" value="COMPLEX1_51K_2"/>
    <property type="match status" value="1"/>
</dbReference>
<keyword evidence="3" id="KW-0479">Metal-binding</keyword>